<dbReference type="Proteomes" id="UP000515489">
    <property type="component" value="Chromosome"/>
</dbReference>
<gene>
    <name evidence="2" type="ORF">H4317_06755</name>
</gene>
<evidence type="ECO:0000313" key="2">
    <source>
        <dbReference type="EMBL" id="QNH63488.1"/>
    </source>
</evidence>
<keyword evidence="1" id="KW-0472">Membrane</keyword>
<dbReference type="InterPro" id="IPR048136">
    <property type="entry name" value="STM3941-like"/>
</dbReference>
<evidence type="ECO:0008006" key="4">
    <source>
        <dbReference type="Google" id="ProtNLM"/>
    </source>
</evidence>
<keyword evidence="1" id="KW-0812">Transmembrane</keyword>
<dbReference type="AlphaFoldDB" id="A0A7G7WAU5"/>
<feature type="transmembrane region" description="Helical" evidence="1">
    <location>
        <begin position="14"/>
        <end position="33"/>
    </location>
</feature>
<dbReference type="KEGG" id="hsk:H4317_06755"/>
<proteinExistence type="predicted"/>
<dbReference type="NCBIfam" id="NF041635">
    <property type="entry name" value="STM3941_fam"/>
    <property type="match status" value="1"/>
</dbReference>
<accession>A0A7G7WAU5</accession>
<sequence>MAEDLIYYNSRKRYALLALAGLAFVAMGVFMIVTEGKWGLGLVTIAFFGACAAVGAWQFFDTRPRLQISDEGILDRTLGVGLIPWADITGAYVQSINQEFFICLQVRDEQAYSSRLSPLKRRLASANKALGFTMLSVNLSGVDLNPEQLLEYIIKQSAMAQRPSASALTS</sequence>
<feature type="transmembrane region" description="Helical" evidence="1">
    <location>
        <begin position="39"/>
        <end position="60"/>
    </location>
</feature>
<organism evidence="2 3">
    <name type="scientific">Hymenobacter sediminicola</name>
    <dbReference type="NCBI Taxonomy" id="2761579"/>
    <lineage>
        <taxon>Bacteria</taxon>
        <taxon>Pseudomonadati</taxon>
        <taxon>Bacteroidota</taxon>
        <taxon>Cytophagia</taxon>
        <taxon>Cytophagales</taxon>
        <taxon>Hymenobacteraceae</taxon>
        <taxon>Hymenobacter</taxon>
    </lineage>
</organism>
<keyword evidence="3" id="KW-1185">Reference proteome</keyword>
<protein>
    <recommendedName>
        <fullName evidence="4">PH domain-containing protein</fullName>
    </recommendedName>
</protein>
<reference evidence="2 3" key="1">
    <citation type="submission" date="2020-08" db="EMBL/GenBank/DDBJ databases">
        <title>Hymenobacter sp. S2-20-2 genome sequencing.</title>
        <authorList>
            <person name="Jin L."/>
        </authorList>
    </citation>
    <scope>NUCLEOTIDE SEQUENCE [LARGE SCALE GENOMIC DNA]</scope>
    <source>
        <strain evidence="2 3">S2-20-2</strain>
    </source>
</reference>
<name>A0A7G7WAU5_9BACT</name>
<keyword evidence="1" id="KW-1133">Transmembrane helix</keyword>
<evidence type="ECO:0000256" key="1">
    <source>
        <dbReference type="SAM" id="Phobius"/>
    </source>
</evidence>
<dbReference type="EMBL" id="CP060202">
    <property type="protein sequence ID" value="QNH63488.1"/>
    <property type="molecule type" value="Genomic_DNA"/>
</dbReference>
<dbReference type="RefSeq" id="WP_185889365.1">
    <property type="nucleotide sequence ID" value="NZ_CP060202.1"/>
</dbReference>
<evidence type="ECO:0000313" key="3">
    <source>
        <dbReference type="Proteomes" id="UP000515489"/>
    </source>
</evidence>